<dbReference type="RefSeq" id="WP_318599888.1">
    <property type="nucleotide sequence ID" value="NZ_JAWSTH010000087.1"/>
</dbReference>
<feature type="compositionally biased region" description="Basic and acidic residues" evidence="5">
    <location>
        <begin position="333"/>
        <end position="344"/>
    </location>
</feature>
<feature type="region of interest" description="Disordered" evidence="5">
    <location>
        <begin position="322"/>
        <end position="355"/>
    </location>
</feature>
<dbReference type="InterPro" id="IPR036129">
    <property type="entry name" value="Glycerate_kinase_sf"/>
</dbReference>
<keyword evidence="2 4" id="KW-0808">Transferase</keyword>
<comment type="caution">
    <text evidence="6">The sequence shown here is derived from an EMBL/GenBank/DDBJ whole genome shotgun (WGS) entry which is preliminary data.</text>
</comment>
<dbReference type="EC" id="2.7.1.31" evidence="6"/>
<gene>
    <name evidence="6" type="ORF">R7226_23955</name>
</gene>
<dbReference type="InterPro" id="IPR018197">
    <property type="entry name" value="Glycerate_kinase_RE-like"/>
</dbReference>
<evidence type="ECO:0000256" key="4">
    <source>
        <dbReference type="PIRNR" id="PIRNR006078"/>
    </source>
</evidence>
<evidence type="ECO:0000256" key="3">
    <source>
        <dbReference type="ARBA" id="ARBA00022777"/>
    </source>
</evidence>
<keyword evidence="7" id="KW-1185">Reference proteome</keyword>
<keyword evidence="3 4" id="KW-0418">Kinase</keyword>
<proteinExistence type="inferred from homology"/>
<dbReference type="SUPFAM" id="SSF110738">
    <property type="entry name" value="Glycerate kinase I"/>
    <property type="match status" value="1"/>
</dbReference>
<dbReference type="PANTHER" id="PTHR21599:SF0">
    <property type="entry name" value="GLYCERATE KINASE"/>
    <property type="match status" value="1"/>
</dbReference>
<protein>
    <submittedName>
        <fullName evidence="6">Glycerate kinase</fullName>
        <ecNumber evidence="6">2.7.1.31</ecNumber>
    </submittedName>
</protein>
<evidence type="ECO:0000256" key="1">
    <source>
        <dbReference type="ARBA" id="ARBA00006284"/>
    </source>
</evidence>
<dbReference type="Gene3D" id="3.40.50.10350">
    <property type="entry name" value="Glycerate kinase, domain 1"/>
    <property type="match status" value="1"/>
</dbReference>
<evidence type="ECO:0000313" key="6">
    <source>
        <dbReference type="EMBL" id="MDW5597424.1"/>
    </source>
</evidence>
<evidence type="ECO:0000256" key="2">
    <source>
        <dbReference type="ARBA" id="ARBA00022679"/>
    </source>
</evidence>
<dbReference type="PIRSF" id="PIRSF006078">
    <property type="entry name" value="GlxK"/>
    <property type="match status" value="1"/>
</dbReference>
<evidence type="ECO:0000256" key="5">
    <source>
        <dbReference type="SAM" id="MobiDB-lite"/>
    </source>
</evidence>
<accession>A0ABU4HZD2</accession>
<dbReference type="InterPro" id="IPR004381">
    <property type="entry name" value="Glycerate_kinase"/>
</dbReference>
<dbReference type="InterPro" id="IPR018193">
    <property type="entry name" value="Glyc_kinase_flavodox-like_fold"/>
</dbReference>
<name>A0ABU4HZD2_9ACTN</name>
<evidence type="ECO:0000313" key="7">
    <source>
        <dbReference type="Proteomes" id="UP001284601"/>
    </source>
</evidence>
<comment type="similarity">
    <text evidence="1 4">Belongs to the glycerate kinase type-1 family.</text>
</comment>
<dbReference type="GO" id="GO:0008887">
    <property type="term" value="F:glycerate kinase activity"/>
    <property type="evidence" value="ECO:0007669"/>
    <property type="project" value="UniProtKB-EC"/>
</dbReference>
<dbReference type="PANTHER" id="PTHR21599">
    <property type="entry name" value="GLYCERATE KINASE"/>
    <property type="match status" value="1"/>
</dbReference>
<dbReference type="Pfam" id="PF02595">
    <property type="entry name" value="Gly_kinase"/>
    <property type="match status" value="2"/>
</dbReference>
<dbReference type="Proteomes" id="UP001284601">
    <property type="component" value="Unassembled WGS sequence"/>
</dbReference>
<reference evidence="7" key="1">
    <citation type="submission" date="2023-07" db="EMBL/GenBank/DDBJ databases">
        <title>Conexibacter stalactiti sp. nov., isolated from stalactites in a lava cave and emended description of the genus Conexibacter.</title>
        <authorList>
            <person name="Lee S.D."/>
        </authorList>
    </citation>
    <scope>NUCLEOTIDE SEQUENCE [LARGE SCALE GENOMIC DNA]</scope>
    <source>
        <strain evidence="7">KCTC 39840</strain>
    </source>
</reference>
<dbReference type="EMBL" id="JAWSTH010000087">
    <property type="protein sequence ID" value="MDW5597424.1"/>
    <property type="molecule type" value="Genomic_DNA"/>
</dbReference>
<sequence length="355" mass="35533">MLLIAPDSFKGTFTAREVAAAIARGVPLDVAVELCPVADGGEGTLDVVLAASQGSAERVAAHDPLGRRVDAPLGWLDGGRTAIVEMAGASGLALVPESERDAEAASTRGTGELIAAAVASGARRIVVMAGGSATTDGGAGALEAIADGGGLRGAALVVACDVTTSFEHAATVYGPQKGASPVAVERLTRRLHSSAAALPRDPRGVPMTGAAGGLAGALWAVHGAQLVGGADWVLGAVGFDARLARAAAVVTGEGRLDRQTFAGKLVGTVATRCRRAGVPLHAVVGSLTLTDRETRELGLASVHAAPDEAAMAAAGSTIADDLAASRRPSTARDSLRHNDCEEHMPVGIAKHRGLG</sequence>
<dbReference type="Gene3D" id="3.90.1510.10">
    <property type="entry name" value="Glycerate kinase, domain 2"/>
    <property type="match status" value="1"/>
</dbReference>
<organism evidence="6 7">
    <name type="scientific">Conexibacter stalactiti</name>
    <dbReference type="NCBI Taxonomy" id="1940611"/>
    <lineage>
        <taxon>Bacteria</taxon>
        <taxon>Bacillati</taxon>
        <taxon>Actinomycetota</taxon>
        <taxon>Thermoleophilia</taxon>
        <taxon>Solirubrobacterales</taxon>
        <taxon>Conexibacteraceae</taxon>
        <taxon>Conexibacter</taxon>
    </lineage>
</organism>